<keyword evidence="11" id="KW-1185">Reference proteome</keyword>
<dbReference type="InterPro" id="IPR000515">
    <property type="entry name" value="MetI-like"/>
</dbReference>
<dbReference type="RefSeq" id="WP_131185805.1">
    <property type="nucleotide sequence ID" value="NZ_QJUO01000036.1"/>
</dbReference>
<feature type="transmembrane region" description="Helical" evidence="8">
    <location>
        <begin position="12"/>
        <end position="32"/>
    </location>
</feature>
<dbReference type="Gene3D" id="1.10.3720.10">
    <property type="entry name" value="MetI-like"/>
    <property type="match status" value="1"/>
</dbReference>
<dbReference type="EMBL" id="QJUP01000030">
    <property type="protein sequence ID" value="TBU90349.1"/>
    <property type="molecule type" value="Genomic_DNA"/>
</dbReference>
<evidence type="ECO:0000256" key="6">
    <source>
        <dbReference type="ARBA" id="ARBA00022989"/>
    </source>
</evidence>
<keyword evidence="4" id="KW-1003">Cell membrane</keyword>
<organism evidence="10 11">
    <name type="scientific">Stutzerimonas kirkiae</name>
    <dbReference type="NCBI Taxonomy" id="2211392"/>
    <lineage>
        <taxon>Bacteria</taxon>
        <taxon>Pseudomonadati</taxon>
        <taxon>Pseudomonadota</taxon>
        <taxon>Gammaproteobacteria</taxon>
        <taxon>Pseudomonadales</taxon>
        <taxon>Pseudomonadaceae</taxon>
        <taxon>Stutzerimonas</taxon>
    </lineage>
</organism>
<dbReference type="GO" id="GO:0055085">
    <property type="term" value="P:transmembrane transport"/>
    <property type="evidence" value="ECO:0007669"/>
    <property type="project" value="InterPro"/>
</dbReference>
<dbReference type="SUPFAM" id="SSF161098">
    <property type="entry name" value="MetI-like"/>
    <property type="match status" value="1"/>
</dbReference>
<evidence type="ECO:0000256" key="7">
    <source>
        <dbReference type="ARBA" id="ARBA00023136"/>
    </source>
</evidence>
<keyword evidence="6 8" id="KW-1133">Transmembrane helix</keyword>
<feature type="transmembrane region" description="Helical" evidence="8">
    <location>
        <begin position="198"/>
        <end position="223"/>
    </location>
</feature>
<feature type="transmembrane region" description="Helical" evidence="8">
    <location>
        <begin position="143"/>
        <end position="164"/>
    </location>
</feature>
<evidence type="ECO:0000256" key="4">
    <source>
        <dbReference type="ARBA" id="ARBA00022475"/>
    </source>
</evidence>
<dbReference type="InterPro" id="IPR035906">
    <property type="entry name" value="MetI-like_sf"/>
</dbReference>
<dbReference type="PROSITE" id="PS50928">
    <property type="entry name" value="ABC_TM1"/>
    <property type="match status" value="1"/>
</dbReference>
<evidence type="ECO:0000313" key="11">
    <source>
        <dbReference type="Proteomes" id="UP000292639"/>
    </source>
</evidence>
<protein>
    <recommendedName>
        <fullName evidence="9">ABC transmembrane type-1 domain-containing protein</fullName>
    </recommendedName>
</protein>
<dbReference type="PANTHER" id="PTHR42929:SF1">
    <property type="entry name" value="INNER MEMBRANE ABC TRANSPORTER PERMEASE PROTEIN YDCU-RELATED"/>
    <property type="match status" value="1"/>
</dbReference>
<dbReference type="CDD" id="cd06261">
    <property type="entry name" value="TM_PBP2"/>
    <property type="match status" value="1"/>
</dbReference>
<name>A0A4Q9QYD3_9GAMM</name>
<evidence type="ECO:0000313" key="10">
    <source>
        <dbReference type="EMBL" id="TBU90349.1"/>
    </source>
</evidence>
<accession>A0A4Q9QYD3</accession>
<proteinExistence type="inferred from homology"/>
<evidence type="ECO:0000256" key="5">
    <source>
        <dbReference type="ARBA" id="ARBA00022692"/>
    </source>
</evidence>
<feature type="domain" description="ABC transmembrane type-1" evidence="9">
    <location>
        <begin position="56"/>
        <end position="264"/>
    </location>
</feature>
<evidence type="ECO:0000256" key="8">
    <source>
        <dbReference type="RuleBase" id="RU363032"/>
    </source>
</evidence>
<comment type="caution">
    <text evidence="10">The sequence shown here is derived from an EMBL/GenBank/DDBJ whole genome shotgun (WGS) entry which is preliminary data.</text>
</comment>
<dbReference type="Proteomes" id="UP000292639">
    <property type="component" value="Unassembled WGS sequence"/>
</dbReference>
<comment type="similarity">
    <text evidence="2">Belongs to the binding-protein-dependent transport system permease family. CysTW subfamily.</text>
</comment>
<dbReference type="AlphaFoldDB" id="A0A4Q9QYD3"/>
<feature type="transmembrane region" description="Helical" evidence="8">
    <location>
        <begin position="243"/>
        <end position="268"/>
    </location>
</feature>
<dbReference type="GO" id="GO:0005886">
    <property type="term" value="C:plasma membrane"/>
    <property type="evidence" value="ECO:0007669"/>
    <property type="project" value="UniProtKB-SubCell"/>
</dbReference>
<feature type="transmembrane region" description="Helical" evidence="8">
    <location>
        <begin position="88"/>
        <end position="108"/>
    </location>
</feature>
<evidence type="ECO:0000256" key="2">
    <source>
        <dbReference type="ARBA" id="ARBA00007069"/>
    </source>
</evidence>
<evidence type="ECO:0000256" key="3">
    <source>
        <dbReference type="ARBA" id="ARBA00022448"/>
    </source>
</evidence>
<evidence type="ECO:0000259" key="9">
    <source>
        <dbReference type="PROSITE" id="PS50928"/>
    </source>
</evidence>
<dbReference type="PANTHER" id="PTHR42929">
    <property type="entry name" value="INNER MEMBRANE ABC TRANSPORTER PERMEASE PROTEIN YDCU-RELATED-RELATED"/>
    <property type="match status" value="1"/>
</dbReference>
<sequence>MRHLRLTLLAPPLLLISAFVLLPILIALYASLRQDGQWSLGHYLAFLQRGQYLAALANTALFAGSAAVASVLLALPACAYLSWRQGRLLRLLGASLLLALAISGLLRILSWQILLSRSGPLNTALLSLGWLEQPLDLLYTRLAVLLGMTQIMLPVAALILLAGLRGLDPSLALAARTLGAGFWQVARDIWWPQLRRPLANALLAVFALSCGFFFLPALLGGPGDTVLGKLMHDDLVYDFEQGAALAAASGIAMTLLVLLVTLLCLLLGGRPFQRRSHS</sequence>
<keyword evidence="7 8" id="KW-0472">Membrane</keyword>
<keyword evidence="3 8" id="KW-0813">Transport</keyword>
<keyword evidence="5 8" id="KW-0812">Transmembrane</keyword>
<feature type="transmembrane region" description="Helical" evidence="8">
    <location>
        <begin position="52"/>
        <end position="81"/>
    </location>
</feature>
<dbReference type="Pfam" id="PF00528">
    <property type="entry name" value="BPD_transp_1"/>
    <property type="match status" value="1"/>
</dbReference>
<comment type="subcellular location">
    <subcellularLocation>
        <location evidence="1 8">Cell membrane</location>
        <topology evidence="1 8">Multi-pass membrane protein</topology>
    </subcellularLocation>
</comment>
<evidence type="ECO:0000256" key="1">
    <source>
        <dbReference type="ARBA" id="ARBA00004651"/>
    </source>
</evidence>
<reference evidence="10 11" key="1">
    <citation type="submission" date="2018-06" db="EMBL/GenBank/DDBJ databases">
        <title>Three novel Pseudomonas species isolated from symptomatic oak.</title>
        <authorList>
            <person name="Bueno-Gonzalez V."/>
            <person name="Brady C."/>
        </authorList>
    </citation>
    <scope>NUCLEOTIDE SEQUENCE [LARGE SCALE GENOMIC DNA]</scope>
    <source>
        <strain evidence="10 11">P17C</strain>
    </source>
</reference>
<gene>
    <name evidence="10" type="ORF">DNJ96_16870</name>
</gene>